<dbReference type="GeneID" id="90980384"/>
<feature type="region of interest" description="Disordered" evidence="1">
    <location>
        <begin position="1"/>
        <end position="33"/>
    </location>
</feature>
<evidence type="ECO:0000313" key="3">
    <source>
        <dbReference type="Proteomes" id="UP000011096"/>
    </source>
</evidence>
<dbReference type="RefSeq" id="XP_066007501.1">
    <property type="nucleotide sequence ID" value="XM_066153144.1"/>
</dbReference>
<comment type="caution">
    <text evidence="2">The sequence shown here is derived from an EMBL/GenBank/DDBJ whole genome shotgun (WGS) entry which is preliminary data.</text>
</comment>
<dbReference type="Proteomes" id="UP000011096">
    <property type="component" value="Unassembled WGS sequence"/>
</dbReference>
<protein>
    <submittedName>
        <fullName evidence="2">Uncharacterized protein</fullName>
    </submittedName>
</protein>
<evidence type="ECO:0000256" key="1">
    <source>
        <dbReference type="SAM" id="MobiDB-lite"/>
    </source>
</evidence>
<proteinExistence type="predicted"/>
<organism evidence="2 3">
    <name type="scientific">Colletotrichum fructicola (strain Nara gc5)</name>
    <name type="common">Anthracnose fungus</name>
    <name type="synonym">Colletotrichum gloeosporioides (strain Nara gc5)</name>
    <dbReference type="NCBI Taxonomy" id="1213859"/>
    <lineage>
        <taxon>Eukaryota</taxon>
        <taxon>Fungi</taxon>
        <taxon>Dikarya</taxon>
        <taxon>Ascomycota</taxon>
        <taxon>Pezizomycotina</taxon>
        <taxon>Sordariomycetes</taxon>
        <taxon>Hypocreomycetidae</taxon>
        <taxon>Glomerellales</taxon>
        <taxon>Glomerellaceae</taxon>
        <taxon>Colletotrichum</taxon>
        <taxon>Colletotrichum gloeosporioides species complex</taxon>
    </lineage>
</organism>
<name>A0A7J6IJH9_COLFN</name>
<evidence type="ECO:0000313" key="2">
    <source>
        <dbReference type="EMBL" id="KAF4476797.1"/>
    </source>
</evidence>
<dbReference type="EMBL" id="ANPB02000009">
    <property type="protein sequence ID" value="KAF4476797.1"/>
    <property type="molecule type" value="Genomic_DNA"/>
</dbReference>
<keyword evidence="3" id="KW-1185">Reference proteome</keyword>
<sequence>MCLSGIGQQDSRHDRGSGDFPPTPPDGSTHQYENVGKQSVATPIVKGTGAIKVYKPKQDIKTMLFSTPLKNDGRYKPPRIAPAPLIAFRSRCVVDPNQSPNFIKMGGARGSGQYHHPLL</sequence>
<gene>
    <name evidence="2" type="ORF">CGGC5_v014754</name>
</gene>
<accession>A0A7J6IJH9</accession>
<reference evidence="2 3" key="1">
    <citation type="submission" date="2012-08" db="EMBL/GenBank/DDBJ databases">
        <authorList>
            <person name="Gan P.H.P."/>
            <person name="Ikeda K."/>
            <person name="Irieda H."/>
            <person name="Narusaka M."/>
            <person name="O'Connell R.J."/>
            <person name="Narusaka Y."/>
            <person name="Takano Y."/>
            <person name="Kubo Y."/>
            <person name="Shirasu K."/>
        </authorList>
    </citation>
    <scope>NUCLEOTIDE SEQUENCE [LARGE SCALE GENOMIC DNA]</scope>
    <source>
        <strain evidence="2 3">Nara gc5</strain>
    </source>
</reference>
<dbReference type="AlphaFoldDB" id="A0A7J6IJH9"/>
<dbReference type="InParanoid" id="A0A7J6IJH9"/>
<reference evidence="2 3" key="2">
    <citation type="submission" date="2020-04" db="EMBL/GenBank/DDBJ databases">
        <title>Genome sequencing and assembly of multiple isolates from the Colletotrichum gloeosporioides species complex.</title>
        <authorList>
            <person name="Gan P."/>
            <person name="Shirasu K."/>
        </authorList>
    </citation>
    <scope>NUCLEOTIDE SEQUENCE [LARGE SCALE GENOMIC DNA]</scope>
    <source>
        <strain evidence="2 3">Nara gc5</strain>
    </source>
</reference>